<evidence type="ECO:0000313" key="10">
    <source>
        <dbReference type="EMBL" id="GMH00774.1"/>
    </source>
</evidence>
<dbReference type="PROSITE" id="PS50011">
    <property type="entry name" value="PROTEIN_KINASE_DOM"/>
    <property type="match status" value="1"/>
</dbReference>
<evidence type="ECO:0000256" key="5">
    <source>
        <dbReference type="ARBA" id="ARBA00022840"/>
    </source>
</evidence>
<dbReference type="AlphaFoldDB" id="A0AAD3P9U8"/>
<proteinExistence type="inferred from homology"/>
<keyword evidence="8" id="KW-0812">Transmembrane</keyword>
<keyword evidence="8" id="KW-1133">Transmembrane helix</keyword>
<dbReference type="Gene3D" id="3.30.200.20">
    <property type="entry name" value="Phosphorylase Kinase, domain 1"/>
    <property type="match status" value="1"/>
</dbReference>
<keyword evidence="11" id="KW-1185">Reference proteome</keyword>
<evidence type="ECO:0000256" key="7">
    <source>
        <dbReference type="RuleBase" id="RU000304"/>
    </source>
</evidence>
<name>A0AAD3P9U8_NEPGR</name>
<dbReference type="FunFam" id="1.10.510.10:FF:001077">
    <property type="entry name" value="Phytosulfokine receptor 2"/>
    <property type="match status" value="1"/>
</dbReference>
<evidence type="ECO:0000256" key="3">
    <source>
        <dbReference type="ARBA" id="ARBA00022741"/>
    </source>
</evidence>
<dbReference type="InterPro" id="IPR008271">
    <property type="entry name" value="Ser/Thr_kinase_AS"/>
</dbReference>
<dbReference type="GO" id="GO:0004674">
    <property type="term" value="F:protein serine/threonine kinase activity"/>
    <property type="evidence" value="ECO:0007669"/>
    <property type="project" value="UniProtKB-KW"/>
</dbReference>
<evidence type="ECO:0000259" key="9">
    <source>
        <dbReference type="PROSITE" id="PS50011"/>
    </source>
</evidence>
<dbReference type="Pfam" id="PF07714">
    <property type="entry name" value="PK_Tyr_Ser-Thr"/>
    <property type="match status" value="1"/>
</dbReference>
<evidence type="ECO:0000256" key="1">
    <source>
        <dbReference type="ARBA" id="ARBA00022527"/>
    </source>
</evidence>
<feature type="binding site" evidence="6">
    <location>
        <position position="111"/>
    </location>
    <ligand>
        <name>ATP</name>
        <dbReference type="ChEBI" id="CHEBI:30616"/>
    </ligand>
</feature>
<dbReference type="PIRSF" id="PIRSF000654">
    <property type="entry name" value="Integrin-linked_kinase"/>
    <property type="match status" value="1"/>
</dbReference>
<dbReference type="CDD" id="cd14066">
    <property type="entry name" value="STKc_IRAK"/>
    <property type="match status" value="1"/>
</dbReference>
<dbReference type="PANTHER" id="PTHR47973">
    <property type="entry name" value="CYSTEINE-RICH RECEPTOR-LIKE PROTEIN KINASE 3"/>
    <property type="match status" value="1"/>
</dbReference>
<evidence type="ECO:0000256" key="2">
    <source>
        <dbReference type="ARBA" id="ARBA00022679"/>
    </source>
</evidence>
<evidence type="ECO:0000313" key="11">
    <source>
        <dbReference type="Proteomes" id="UP001279734"/>
    </source>
</evidence>
<evidence type="ECO:0000256" key="4">
    <source>
        <dbReference type="ARBA" id="ARBA00022777"/>
    </source>
</evidence>
<dbReference type="InterPro" id="IPR017441">
    <property type="entry name" value="Protein_kinase_ATP_BS"/>
</dbReference>
<feature type="transmembrane region" description="Helical" evidence="8">
    <location>
        <begin position="6"/>
        <end position="28"/>
    </location>
</feature>
<dbReference type="InterPro" id="IPR011009">
    <property type="entry name" value="Kinase-like_dom_sf"/>
</dbReference>
<dbReference type="SUPFAM" id="SSF56112">
    <property type="entry name" value="Protein kinase-like (PK-like)"/>
    <property type="match status" value="1"/>
</dbReference>
<organism evidence="10 11">
    <name type="scientific">Nepenthes gracilis</name>
    <name type="common">Slender pitcher plant</name>
    <dbReference type="NCBI Taxonomy" id="150966"/>
    <lineage>
        <taxon>Eukaryota</taxon>
        <taxon>Viridiplantae</taxon>
        <taxon>Streptophyta</taxon>
        <taxon>Embryophyta</taxon>
        <taxon>Tracheophyta</taxon>
        <taxon>Spermatophyta</taxon>
        <taxon>Magnoliopsida</taxon>
        <taxon>eudicotyledons</taxon>
        <taxon>Gunneridae</taxon>
        <taxon>Pentapetalae</taxon>
        <taxon>Caryophyllales</taxon>
        <taxon>Nepenthaceae</taxon>
        <taxon>Nepenthes</taxon>
    </lineage>
</organism>
<evidence type="ECO:0000256" key="8">
    <source>
        <dbReference type="SAM" id="Phobius"/>
    </source>
</evidence>
<dbReference type="FunFam" id="3.30.200.20:FF:000745">
    <property type="entry name" value="Phytosulfokine receptor 2"/>
    <property type="match status" value="1"/>
</dbReference>
<feature type="domain" description="Protein kinase" evidence="9">
    <location>
        <begin position="81"/>
        <end position="367"/>
    </location>
</feature>
<dbReference type="InterPro" id="IPR000719">
    <property type="entry name" value="Prot_kinase_dom"/>
</dbReference>
<comment type="similarity">
    <text evidence="7">Belongs to the protein kinase superfamily.</text>
</comment>
<evidence type="ECO:0000256" key="6">
    <source>
        <dbReference type="PROSITE-ProRule" id="PRU10141"/>
    </source>
</evidence>
<keyword evidence="4" id="KW-0418">Kinase</keyword>
<sequence length="370" mass="41161">MDSIVLAIIGAVVSFVCVTLMFLLFSLICKIKPISQSQGRTVFNSSREADRSVISTDQSASFDPSLRHVSMAELIVATDNFNPKGVIGDGSFGFVYKAKLSSNGGVVVALKKLDPNAFQGHREFRAEMETLGKLRHRNIVKILGYCVSGTDRILIYEFVEKGSLDRWLYNTSSSEDNSLILSPLSWETRVKIIRGVADGLAFMHGLETPIVHRDIKASNVLLDSDFEAHIADFGLARRIEGSHSHVSTQMAGTMGYMPPEYKIGFTAATVKADVYSFGTLMFEVASAKRPHWPTTGEDEREVWLVEWAKKRIAGNKAVEIVDGSVPREKLRESEVEEFMRIADMCTREKPKERPAMSDVVEMLNAMATWP</sequence>
<accession>A0AAD3P9U8</accession>
<dbReference type="EMBL" id="BSYO01000002">
    <property type="protein sequence ID" value="GMH00774.1"/>
    <property type="molecule type" value="Genomic_DNA"/>
</dbReference>
<reference evidence="10" key="1">
    <citation type="submission" date="2023-05" db="EMBL/GenBank/DDBJ databases">
        <title>Nepenthes gracilis genome sequencing.</title>
        <authorList>
            <person name="Fukushima K."/>
        </authorList>
    </citation>
    <scope>NUCLEOTIDE SEQUENCE</scope>
    <source>
        <strain evidence="10">SING2019-196</strain>
    </source>
</reference>
<dbReference type="SMART" id="SM00220">
    <property type="entry name" value="S_TKc"/>
    <property type="match status" value="1"/>
</dbReference>
<keyword evidence="5 6" id="KW-0067">ATP-binding</keyword>
<keyword evidence="2" id="KW-0808">Transferase</keyword>
<gene>
    <name evidence="10" type="ORF">Nepgr_002613</name>
</gene>
<dbReference type="InterPro" id="IPR001245">
    <property type="entry name" value="Ser-Thr/Tyr_kinase_cat_dom"/>
</dbReference>
<protein>
    <recommendedName>
        <fullName evidence="9">Protein kinase domain-containing protein</fullName>
    </recommendedName>
</protein>
<comment type="caution">
    <text evidence="10">The sequence shown here is derived from an EMBL/GenBank/DDBJ whole genome shotgun (WGS) entry which is preliminary data.</text>
</comment>
<dbReference type="InterPro" id="IPR052059">
    <property type="entry name" value="CR_Ser/Thr_kinase"/>
</dbReference>
<dbReference type="Gene3D" id="1.10.510.10">
    <property type="entry name" value="Transferase(Phosphotransferase) domain 1"/>
    <property type="match status" value="1"/>
</dbReference>
<dbReference type="GO" id="GO:0005524">
    <property type="term" value="F:ATP binding"/>
    <property type="evidence" value="ECO:0007669"/>
    <property type="project" value="UniProtKB-UniRule"/>
</dbReference>
<dbReference type="PROSITE" id="PS00108">
    <property type="entry name" value="PROTEIN_KINASE_ST"/>
    <property type="match status" value="1"/>
</dbReference>
<keyword evidence="8" id="KW-0472">Membrane</keyword>
<dbReference type="Proteomes" id="UP001279734">
    <property type="component" value="Unassembled WGS sequence"/>
</dbReference>
<dbReference type="PROSITE" id="PS00107">
    <property type="entry name" value="PROTEIN_KINASE_ATP"/>
    <property type="match status" value="1"/>
</dbReference>
<keyword evidence="1 7" id="KW-0723">Serine/threonine-protein kinase</keyword>
<keyword evidence="3 6" id="KW-0547">Nucleotide-binding</keyword>